<organism evidence="3 4">
    <name type="scientific">Fannyhessea vaginae DSM 15829</name>
    <dbReference type="NCBI Taxonomy" id="525256"/>
    <lineage>
        <taxon>Bacteria</taxon>
        <taxon>Bacillati</taxon>
        <taxon>Actinomycetota</taxon>
        <taxon>Coriobacteriia</taxon>
        <taxon>Coriobacteriales</taxon>
        <taxon>Atopobiaceae</taxon>
        <taxon>Fannyhessea</taxon>
    </lineage>
</organism>
<dbReference type="RefSeq" id="WP_006303302.1">
    <property type="nucleotide sequence ID" value="NZ_ACGK02000004.1"/>
</dbReference>
<reference evidence="3 4" key="1">
    <citation type="submission" date="2011-02" db="EMBL/GenBank/DDBJ databases">
        <authorList>
            <person name="Muzny D."/>
            <person name="Qin X."/>
            <person name="Buhay C."/>
            <person name="Dugan-Rocha S."/>
            <person name="Ding Y."/>
            <person name="Chen G."/>
            <person name="Hawes A."/>
            <person name="Holder M."/>
            <person name="Jhangiani S."/>
            <person name="Johnson A."/>
            <person name="Khan Z."/>
            <person name="Li Z."/>
            <person name="Liu W."/>
            <person name="Liu X."/>
            <person name="Perez L."/>
            <person name="Shen H."/>
            <person name="Wang Q."/>
            <person name="Watt J."/>
            <person name="Xi L."/>
            <person name="Xin Y."/>
            <person name="Zhou J."/>
            <person name="Deng J."/>
            <person name="Jiang H."/>
            <person name="Liu Y."/>
            <person name="Qu J."/>
            <person name="Song X.-Z."/>
            <person name="Zhang L."/>
            <person name="Villasana D."/>
            <person name="Johnson A."/>
            <person name="Liu J."/>
            <person name="Liyanage D."/>
            <person name="Lorensuhewa L."/>
            <person name="Robinson T."/>
            <person name="Song A."/>
            <person name="Song B.-B."/>
            <person name="Dinh H."/>
            <person name="Thornton R."/>
            <person name="Coyle M."/>
            <person name="Francisco L."/>
            <person name="Jackson L."/>
            <person name="Javaid M."/>
            <person name="Korchina V."/>
            <person name="Kovar C."/>
            <person name="Mata R."/>
            <person name="Mathew T."/>
            <person name="Ngo R."/>
            <person name="Nguyen L."/>
            <person name="Nguyen N."/>
            <person name="Okwuonu G."/>
            <person name="Ongeri F."/>
            <person name="Pham C."/>
            <person name="Simmons D."/>
            <person name="Wilczek-Boney K."/>
            <person name="Hale W."/>
            <person name="Jakkamsetti A."/>
            <person name="Pham P."/>
            <person name="Ruth R."/>
            <person name="San Lucas F."/>
            <person name="Warren J."/>
            <person name="Zhang J."/>
            <person name="Zhao Z."/>
            <person name="Zhou C."/>
            <person name="Zhu D."/>
            <person name="Lee S."/>
            <person name="Bess C."/>
            <person name="Blankenburg K."/>
            <person name="Forbes L."/>
            <person name="Fu Q."/>
            <person name="Gubbala S."/>
            <person name="Hirani K."/>
            <person name="Jayaseelan J.C."/>
            <person name="Lara F."/>
            <person name="Munidasa M."/>
            <person name="Palculict T."/>
            <person name="Patil S."/>
            <person name="Pu L.-L."/>
            <person name="Saada N."/>
            <person name="Tang L."/>
            <person name="Weissenberger G."/>
            <person name="Zhu Y."/>
            <person name="Hemphill L."/>
            <person name="Shang Y."/>
            <person name="Youmans B."/>
            <person name="Ayvaz T."/>
            <person name="Ross M."/>
            <person name="Santibanez J."/>
            <person name="Aqrawi P."/>
            <person name="Gross S."/>
            <person name="Joshi V."/>
            <person name="Fowler G."/>
            <person name="Nazareth L."/>
            <person name="Reid J."/>
            <person name="Worley K."/>
            <person name="Petrosino J."/>
            <person name="Highlander S."/>
            <person name="Gibbs R."/>
        </authorList>
    </citation>
    <scope>NUCLEOTIDE SEQUENCE [LARGE SCALE GENOMIC DNA]</scope>
    <source>
        <strain evidence="3 4">DSM 15829</strain>
    </source>
</reference>
<keyword evidence="2" id="KW-1133">Transmembrane helix</keyword>
<evidence type="ECO:0000256" key="1">
    <source>
        <dbReference type="SAM" id="MobiDB-lite"/>
    </source>
</evidence>
<keyword evidence="2" id="KW-0812">Transmembrane</keyword>
<feature type="region of interest" description="Disordered" evidence="1">
    <location>
        <begin position="1"/>
        <end position="68"/>
    </location>
</feature>
<dbReference type="AlphaFoldDB" id="F1T6P5"/>
<evidence type="ECO:0000313" key="4">
    <source>
        <dbReference type="Proteomes" id="UP000005947"/>
    </source>
</evidence>
<dbReference type="Proteomes" id="UP000005947">
    <property type="component" value="Unassembled WGS sequence"/>
</dbReference>
<comment type="caution">
    <text evidence="3">The sequence shown here is derived from an EMBL/GenBank/DDBJ whole genome shotgun (WGS) entry which is preliminary data.</text>
</comment>
<dbReference type="OrthoDB" id="3186697at2"/>
<evidence type="ECO:0000313" key="3">
    <source>
        <dbReference type="EMBL" id="EGF22770.1"/>
    </source>
</evidence>
<name>F1T6P5_9ACTN</name>
<accession>F1T6P5</accession>
<gene>
    <name evidence="3" type="ORF">HMPREF0091_11096</name>
</gene>
<feature type="compositionally biased region" description="Polar residues" evidence="1">
    <location>
        <begin position="10"/>
        <end position="26"/>
    </location>
</feature>
<protein>
    <submittedName>
        <fullName evidence="3">Uncharacterized protein</fullName>
    </submittedName>
</protein>
<evidence type="ECO:0000256" key="2">
    <source>
        <dbReference type="SAM" id="Phobius"/>
    </source>
</evidence>
<dbReference type="eggNOG" id="ENOG502ZP0I">
    <property type="taxonomic scope" value="Bacteria"/>
</dbReference>
<sequence>MTEDLHGISGSDNRAQQKHMSSTQDVCESKEPMQRSAATADYVEDPFTYTNNTKDECPAPYVRPTKPHHTQEAINDLQEDEVDNLDVTGIDSRTIKSSSLKRRQRRISRKDAEILNKSQYGHYLEIPRNKRSIFQPQQRIQQQRMNKLLFLSALIVVAIIIVLFYIIH</sequence>
<keyword evidence="2" id="KW-0472">Membrane</keyword>
<keyword evidence="4" id="KW-1185">Reference proteome</keyword>
<dbReference type="EMBL" id="ACGK02000004">
    <property type="protein sequence ID" value="EGF22770.1"/>
    <property type="molecule type" value="Genomic_DNA"/>
</dbReference>
<proteinExistence type="predicted"/>
<dbReference type="GeneID" id="93210739"/>
<feature type="transmembrane region" description="Helical" evidence="2">
    <location>
        <begin position="148"/>
        <end position="167"/>
    </location>
</feature>